<dbReference type="InterPro" id="IPR020846">
    <property type="entry name" value="MFS_dom"/>
</dbReference>
<evidence type="ECO:0000313" key="7">
    <source>
        <dbReference type="Proteomes" id="UP000317178"/>
    </source>
</evidence>
<dbReference type="InterPro" id="IPR011701">
    <property type="entry name" value="MFS"/>
</dbReference>
<feature type="domain" description="Major facilitator superfamily (MFS) profile" evidence="5">
    <location>
        <begin position="50"/>
        <end position="479"/>
    </location>
</feature>
<dbReference type="Pfam" id="PF07690">
    <property type="entry name" value="MFS_1"/>
    <property type="match status" value="1"/>
</dbReference>
<feature type="transmembrane region" description="Helical" evidence="4">
    <location>
        <begin position="365"/>
        <end position="391"/>
    </location>
</feature>
<dbReference type="Proteomes" id="UP000317178">
    <property type="component" value="Chromosome"/>
</dbReference>
<dbReference type="Gene3D" id="1.20.1250.20">
    <property type="entry name" value="MFS general substrate transporter like domains"/>
    <property type="match status" value="2"/>
</dbReference>
<dbReference type="EMBL" id="CP036281">
    <property type="protein sequence ID" value="QDU79415.1"/>
    <property type="molecule type" value="Genomic_DNA"/>
</dbReference>
<feature type="transmembrane region" description="Helical" evidence="4">
    <location>
        <begin position="333"/>
        <end position="358"/>
    </location>
</feature>
<keyword evidence="3 4" id="KW-0472">Membrane</keyword>
<keyword evidence="1 4" id="KW-0812">Transmembrane</keyword>
<dbReference type="PROSITE" id="PS50850">
    <property type="entry name" value="MFS"/>
    <property type="match status" value="1"/>
</dbReference>
<keyword evidence="2 4" id="KW-1133">Transmembrane helix</keyword>
<dbReference type="InterPro" id="IPR050327">
    <property type="entry name" value="Proton-linked_MCT"/>
</dbReference>
<name>A0A518CJL3_9PLAN</name>
<feature type="transmembrane region" description="Helical" evidence="4">
    <location>
        <begin position="132"/>
        <end position="152"/>
    </location>
</feature>
<dbReference type="KEGG" id="plon:Pla110_11250"/>
<dbReference type="PANTHER" id="PTHR11360:SF308">
    <property type="entry name" value="BLL3089 PROTEIN"/>
    <property type="match status" value="1"/>
</dbReference>
<dbReference type="InterPro" id="IPR036259">
    <property type="entry name" value="MFS_trans_sf"/>
</dbReference>
<gene>
    <name evidence="6" type="primary">exuT</name>
    <name evidence="6" type="ORF">Pla110_11250</name>
</gene>
<dbReference type="PANTHER" id="PTHR11360">
    <property type="entry name" value="MONOCARBOXYLATE TRANSPORTER"/>
    <property type="match status" value="1"/>
</dbReference>
<feature type="transmembrane region" description="Helical" evidence="4">
    <location>
        <begin position="225"/>
        <end position="246"/>
    </location>
</feature>
<feature type="transmembrane region" description="Helical" evidence="4">
    <location>
        <begin position="50"/>
        <end position="73"/>
    </location>
</feature>
<evidence type="ECO:0000259" key="5">
    <source>
        <dbReference type="PROSITE" id="PS50850"/>
    </source>
</evidence>
<organism evidence="6 7">
    <name type="scientific">Polystyrenella longa</name>
    <dbReference type="NCBI Taxonomy" id="2528007"/>
    <lineage>
        <taxon>Bacteria</taxon>
        <taxon>Pseudomonadati</taxon>
        <taxon>Planctomycetota</taxon>
        <taxon>Planctomycetia</taxon>
        <taxon>Planctomycetales</taxon>
        <taxon>Planctomycetaceae</taxon>
        <taxon>Polystyrenella</taxon>
    </lineage>
</organism>
<evidence type="ECO:0000256" key="3">
    <source>
        <dbReference type="ARBA" id="ARBA00023136"/>
    </source>
</evidence>
<keyword evidence="7" id="KW-1185">Reference proteome</keyword>
<dbReference type="GO" id="GO:0022857">
    <property type="term" value="F:transmembrane transporter activity"/>
    <property type="evidence" value="ECO:0007669"/>
    <property type="project" value="InterPro"/>
</dbReference>
<evidence type="ECO:0000256" key="4">
    <source>
        <dbReference type="SAM" id="Phobius"/>
    </source>
</evidence>
<feature type="transmembrane region" description="Helical" evidence="4">
    <location>
        <begin position="194"/>
        <end position="213"/>
    </location>
</feature>
<proteinExistence type="predicted"/>
<evidence type="ECO:0000313" key="6">
    <source>
        <dbReference type="EMBL" id="QDU79415.1"/>
    </source>
</evidence>
<feature type="transmembrane region" description="Helical" evidence="4">
    <location>
        <begin position="452"/>
        <end position="471"/>
    </location>
</feature>
<accession>A0A518CJL3</accession>
<evidence type="ECO:0000256" key="2">
    <source>
        <dbReference type="ARBA" id="ARBA00022989"/>
    </source>
</evidence>
<feature type="transmembrane region" description="Helical" evidence="4">
    <location>
        <begin position="301"/>
        <end position="321"/>
    </location>
</feature>
<protein>
    <submittedName>
        <fullName evidence="6">Hexuronate transporter</fullName>
    </submittedName>
</protein>
<dbReference type="SUPFAM" id="SSF103473">
    <property type="entry name" value="MFS general substrate transporter"/>
    <property type="match status" value="1"/>
</dbReference>
<sequence length="484" mass="52376">MPENTGSSVTCANSDGEMSSVKTLSSGNFDLNSNHEESPRPSFKFWGGSILGLAALAMFMSGPGQSYSVAIFIDPMLKSLDLSNSFFAGWFISDASRASGTLDRTIYSAAYTLATLVGGFCLPFMGRGLDKYGARVMLPLVAVLLGISCYSMSLVTSFVGLCLGFTAIRCLGQGTLTLISTWMVSEWFARRRGIATGLISVGGTLSVLFFPQLNRFVIERFDWQTGWLVCGGIVVLSLVVPSLFLVRNRPEDIGLYPDGAPGPVAAEEARVNQEIKKPEPQLLLPDEESFELGEAIRSPEFWKVTMVISVSAMLGTGLIFHQLSMLEERNISALWAVNLIGFQAIMATVASLVAGYMCDKNMIRAALITSMVALTVSVLVLLIMPVAWFAIIYSGCLGFQGGTLRSAGTVVWPNYFGRLHQGSVRGMALSIQIYAAALGTLPLAFSKDFFGTYQYGLIFFLVLPLFAGIWVSTLKRPARNTVEA</sequence>
<dbReference type="AlphaFoldDB" id="A0A518CJL3"/>
<reference evidence="6 7" key="1">
    <citation type="submission" date="2019-02" db="EMBL/GenBank/DDBJ databases">
        <title>Deep-cultivation of Planctomycetes and their phenomic and genomic characterization uncovers novel biology.</title>
        <authorList>
            <person name="Wiegand S."/>
            <person name="Jogler M."/>
            <person name="Boedeker C."/>
            <person name="Pinto D."/>
            <person name="Vollmers J."/>
            <person name="Rivas-Marin E."/>
            <person name="Kohn T."/>
            <person name="Peeters S.H."/>
            <person name="Heuer A."/>
            <person name="Rast P."/>
            <person name="Oberbeckmann S."/>
            <person name="Bunk B."/>
            <person name="Jeske O."/>
            <person name="Meyerdierks A."/>
            <person name="Storesund J.E."/>
            <person name="Kallscheuer N."/>
            <person name="Luecker S."/>
            <person name="Lage O.M."/>
            <person name="Pohl T."/>
            <person name="Merkel B.J."/>
            <person name="Hornburger P."/>
            <person name="Mueller R.-W."/>
            <person name="Bruemmer F."/>
            <person name="Labrenz M."/>
            <person name="Spormann A.M."/>
            <person name="Op den Camp H."/>
            <person name="Overmann J."/>
            <person name="Amann R."/>
            <person name="Jetten M.S.M."/>
            <person name="Mascher T."/>
            <person name="Medema M.H."/>
            <person name="Devos D.P."/>
            <person name="Kaster A.-K."/>
            <person name="Ovreas L."/>
            <person name="Rohde M."/>
            <person name="Galperin M.Y."/>
            <person name="Jogler C."/>
        </authorList>
    </citation>
    <scope>NUCLEOTIDE SEQUENCE [LARGE SCALE GENOMIC DNA]</scope>
    <source>
        <strain evidence="6 7">Pla110</strain>
    </source>
</reference>
<feature type="transmembrane region" description="Helical" evidence="4">
    <location>
        <begin position="106"/>
        <end position="125"/>
    </location>
</feature>
<evidence type="ECO:0000256" key="1">
    <source>
        <dbReference type="ARBA" id="ARBA00022692"/>
    </source>
</evidence>